<keyword evidence="1" id="KW-0812">Transmembrane</keyword>
<dbReference type="Pfam" id="PF10318">
    <property type="entry name" value="7TM_GPCR_Srh"/>
    <property type="match status" value="1"/>
</dbReference>
<dbReference type="Proteomes" id="UP000025227">
    <property type="component" value="Unplaced"/>
</dbReference>
<evidence type="ECO:0000313" key="3">
    <source>
        <dbReference type="WBParaSite" id="HCON_00063750-00001"/>
    </source>
</evidence>
<proteinExistence type="predicted"/>
<keyword evidence="1" id="KW-1133">Transmembrane helix</keyword>
<feature type="transmembrane region" description="Helical" evidence="1">
    <location>
        <begin position="30"/>
        <end position="52"/>
    </location>
</feature>
<keyword evidence="2" id="KW-1185">Reference proteome</keyword>
<dbReference type="AlphaFoldDB" id="A0A912M6Z9"/>
<accession>A0A912M6Z9</accession>
<evidence type="ECO:0000256" key="1">
    <source>
        <dbReference type="SAM" id="Phobius"/>
    </source>
</evidence>
<reference evidence="3" key="1">
    <citation type="submission" date="2022-10" db="UniProtKB">
        <authorList>
            <consortium name="WormBaseParasite"/>
        </authorList>
    </citation>
    <scope>IDENTIFICATION</scope>
    <source>
        <strain evidence="3">MHco3</strain>
    </source>
</reference>
<sequence length="115" mass="13573">MWAEKEYTCARSAFSVPNLQIFIPFKLRRLVLTIIFVCCIALVISIASVIASHKFLRENSSMSQKTKQMQKRFLRSLFIQESETSYWLFSDRMDLWQLQCLYYATHHIENSSPVL</sequence>
<organism evidence="2 3">
    <name type="scientific">Haemonchus contortus</name>
    <name type="common">Barber pole worm</name>
    <dbReference type="NCBI Taxonomy" id="6289"/>
    <lineage>
        <taxon>Eukaryota</taxon>
        <taxon>Metazoa</taxon>
        <taxon>Ecdysozoa</taxon>
        <taxon>Nematoda</taxon>
        <taxon>Chromadorea</taxon>
        <taxon>Rhabditida</taxon>
        <taxon>Rhabditina</taxon>
        <taxon>Rhabditomorpha</taxon>
        <taxon>Strongyloidea</taxon>
        <taxon>Trichostrongylidae</taxon>
        <taxon>Haemonchus</taxon>
    </lineage>
</organism>
<keyword evidence="1" id="KW-0472">Membrane</keyword>
<name>A0A912M6Z9_HAECO</name>
<dbReference type="InterPro" id="IPR019422">
    <property type="entry name" value="7TM_GPCR_serpentine_rcpt_Srh"/>
</dbReference>
<evidence type="ECO:0000313" key="2">
    <source>
        <dbReference type="Proteomes" id="UP000025227"/>
    </source>
</evidence>
<dbReference type="WBParaSite" id="HCON_00063750-00001">
    <property type="protein sequence ID" value="HCON_00063750-00001"/>
    <property type="gene ID" value="HCON_00063750"/>
</dbReference>
<protein>
    <submittedName>
        <fullName evidence="3">Uncharacterized protein</fullName>
    </submittedName>
</protein>